<accession>A0ABW4B9U5</accession>
<dbReference type="InterPro" id="IPR011004">
    <property type="entry name" value="Trimer_LpxA-like_sf"/>
</dbReference>
<dbReference type="Proteomes" id="UP001597249">
    <property type="component" value="Unassembled WGS sequence"/>
</dbReference>
<evidence type="ECO:0000313" key="2">
    <source>
        <dbReference type="Proteomes" id="UP001597249"/>
    </source>
</evidence>
<dbReference type="EMBL" id="JBHTMO010000018">
    <property type="protein sequence ID" value="MFD1393166.1"/>
    <property type="molecule type" value="Genomic_DNA"/>
</dbReference>
<name>A0ABW4B9U5_9LACO</name>
<dbReference type="Gene3D" id="2.160.10.10">
    <property type="entry name" value="Hexapeptide repeat proteins"/>
    <property type="match status" value="1"/>
</dbReference>
<gene>
    <name evidence="1" type="ORF">ACFQ3L_06225</name>
</gene>
<evidence type="ECO:0000313" key="1">
    <source>
        <dbReference type="EMBL" id="MFD1393166.1"/>
    </source>
</evidence>
<keyword evidence="2" id="KW-1185">Reference proteome</keyword>
<keyword evidence="1" id="KW-0012">Acyltransferase</keyword>
<dbReference type="EC" id="2.3.1.30" evidence="1"/>
<proteinExistence type="predicted"/>
<keyword evidence="1" id="KW-0808">Transferase</keyword>
<dbReference type="PANTHER" id="PTHR42811">
    <property type="entry name" value="SERINE ACETYLTRANSFERASE"/>
    <property type="match status" value="1"/>
</dbReference>
<protein>
    <submittedName>
        <fullName evidence="1">Serine O-acetyltransferase</fullName>
        <ecNumber evidence="1">2.3.1.30</ecNumber>
    </submittedName>
</protein>
<dbReference type="Pfam" id="PF00132">
    <property type="entry name" value="Hexapep"/>
    <property type="match status" value="1"/>
</dbReference>
<dbReference type="SUPFAM" id="SSF51161">
    <property type="entry name" value="Trimeric LpxA-like enzymes"/>
    <property type="match status" value="1"/>
</dbReference>
<dbReference type="GO" id="GO:0009001">
    <property type="term" value="F:serine O-acetyltransferase activity"/>
    <property type="evidence" value="ECO:0007669"/>
    <property type="project" value="UniProtKB-EC"/>
</dbReference>
<reference evidence="2" key="1">
    <citation type="journal article" date="2019" name="Int. J. Syst. Evol. Microbiol.">
        <title>The Global Catalogue of Microorganisms (GCM) 10K type strain sequencing project: providing services to taxonomists for standard genome sequencing and annotation.</title>
        <authorList>
            <consortium name="The Broad Institute Genomics Platform"/>
            <consortium name="The Broad Institute Genome Sequencing Center for Infectious Disease"/>
            <person name="Wu L."/>
            <person name="Ma J."/>
        </authorList>
    </citation>
    <scope>NUCLEOTIDE SEQUENCE [LARGE SCALE GENOMIC DNA]</scope>
    <source>
        <strain evidence="2">CCM 8911</strain>
    </source>
</reference>
<organism evidence="1 2">
    <name type="scientific">Lacticaseibacillus jixianensis</name>
    <dbReference type="NCBI Taxonomy" id="2486012"/>
    <lineage>
        <taxon>Bacteria</taxon>
        <taxon>Bacillati</taxon>
        <taxon>Bacillota</taxon>
        <taxon>Bacilli</taxon>
        <taxon>Lactobacillales</taxon>
        <taxon>Lactobacillaceae</taxon>
        <taxon>Lacticaseibacillus</taxon>
    </lineage>
</organism>
<comment type="caution">
    <text evidence="1">The sequence shown here is derived from an EMBL/GenBank/DDBJ whole genome shotgun (WGS) entry which is preliminary data.</text>
</comment>
<dbReference type="RefSeq" id="WP_379882350.1">
    <property type="nucleotide sequence ID" value="NZ_JBHTMO010000018.1"/>
</dbReference>
<sequence length="85" mass="8533">MQEGVTIGATNGKKEAALIGDNCFIGSGAKIIGNIRIGNNVAIGAGAVVVKDCLEDSVTLAGVPAKIVSHNGSASNLPPFQQTNQ</sequence>
<dbReference type="InterPro" id="IPR001451">
    <property type="entry name" value="Hexapep"/>
</dbReference>